<sequence length="124" mass="15098">MTTENKKIPKRKYDDNEKSYESDDTLSGSETIIRKKILNDLQKERIQYETNRDNADREQREKESLRKVEENNRQLEQREKESLRQVKQHEENLQQREMESKRFYNSISEFFVLSSFIIPFICCV</sequence>
<dbReference type="EMBL" id="CAJVPM010004711">
    <property type="protein sequence ID" value="CAG8516379.1"/>
    <property type="molecule type" value="Genomic_DNA"/>
</dbReference>
<gene>
    <name evidence="1" type="ORF">SCALOS_LOCUS3881</name>
</gene>
<reference evidence="1" key="1">
    <citation type="submission" date="2021-06" db="EMBL/GenBank/DDBJ databases">
        <authorList>
            <person name="Kallberg Y."/>
            <person name="Tangrot J."/>
            <person name="Rosling A."/>
        </authorList>
    </citation>
    <scope>NUCLEOTIDE SEQUENCE</scope>
    <source>
        <strain evidence="1">AU212A</strain>
    </source>
</reference>
<accession>A0ACA9L8D6</accession>
<keyword evidence="2" id="KW-1185">Reference proteome</keyword>
<evidence type="ECO:0000313" key="1">
    <source>
        <dbReference type="EMBL" id="CAG8516379.1"/>
    </source>
</evidence>
<comment type="caution">
    <text evidence="1">The sequence shown here is derived from an EMBL/GenBank/DDBJ whole genome shotgun (WGS) entry which is preliminary data.</text>
</comment>
<organism evidence="1 2">
    <name type="scientific">Scutellospora calospora</name>
    <dbReference type="NCBI Taxonomy" id="85575"/>
    <lineage>
        <taxon>Eukaryota</taxon>
        <taxon>Fungi</taxon>
        <taxon>Fungi incertae sedis</taxon>
        <taxon>Mucoromycota</taxon>
        <taxon>Glomeromycotina</taxon>
        <taxon>Glomeromycetes</taxon>
        <taxon>Diversisporales</taxon>
        <taxon>Gigasporaceae</taxon>
        <taxon>Scutellospora</taxon>
    </lineage>
</organism>
<name>A0ACA9L8D6_9GLOM</name>
<protein>
    <submittedName>
        <fullName evidence="1">7969_t:CDS:1</fullName>
    </submittedName>
</protein>
<evidence type="ECO:0000313" key="2">
    <source>
        <dbReference type="Proteomes" id="UP000789860"/>
    </source>
</evidence>
<dbReference type="Proteomes" id="UP000789860">
    <property type="component" value="Unassembled WGS sequence"/>
</dbReference>
<proteinExistence type="predicted"/>